<keyword evidence="3" id="KW-1185">Reference proteome</keyword>
<evidence type="ECO:0000313" key="2">
    <source>
        <dbReference type="EMBL" id="TKD05096.1"/>
    </source>
</evidence>
<gene>
    <name evidence="2" type="ORF">E8A74_21345</name>
</gene>
<reference evidence="2 3" key="1">
    <citation type="submission" date="2019-04" db="EMBL/GenBank/DDBJ databases">
        <authorList>
            <person name="Li Y."/>
            <person name="Wang J."/>
        </authorList>
    </citation>
    <scope>NUCLEOTIDE SEQUENCE [LARGE SCALE GENOMIC DNA]</scope>
    <source>
        <strain evidence="2 3">DSM 14668</strain>
    </source>
</reference>
<feature type="transmembrane region" description="Helical" evidence="1">
    <location>
        <begin position="52"/>
        <end position="76"/>
    </location>
</feature>
<feature type="transmembrane region" description="Helical" evidence="1">
    <location>
        <begin position="112"/>
        <end position="132"/>
    </location>
</feature>
<accession>A0A4U1J9N4</accession>
<feature type="transmembrane region" description="Helical" evidence="1">
    <location>
        <begin position="82"/>
        <end position="100"/>
    </location>
</feature>
<dbReference type="AlphaFoldDB" id="A0A4U1J9N4"/>
<dbReference type="Proteomes" id="UP000309215">
    <property type="component" value="Unassembled WGS sequence"/>
</dbReference>
<comment type="caution">
    <text evidence="2">The sequence shown here is derived from an EMBL/GenBank/DDBJ whole genome shotgun (WGS) entry which is preliminary data.</text>
</comment>
<proteinExistence type="predicted"/>
<feature type="transmembrane region" description="Helical" evidence="1">
    <location>
        <begin position="212"/>
        <end position="232"/>
    </location>
</feature>
<dbReference type="RefSeq" id="WP_136930903.1">
    <property type="nucleotide sequence ID" value="NZ_SSMQ01000022.1"/>
</dbReference>
<protein>
    <recommendedName>
        <fullName evidence="4">HTTM domain-containing protein</fullName>
    </recommendedName>
</protein>
<dbReference type="OrthoDB" id="2388539at2"/>
<evidence type="ECO:0000256" key="1">
    <source>
        <dbReference type="SAM" id="Phobius"/>
    </source>
</evidence>
<organism evidence="2 3">
    <name type="scientific">Polyangium fumosum</name>
    <dbReference type="NCBI Taxonomy" id="889272"/>
    <lineage>
        <taxon>Bacteria</taxon>
        <taxon>Pseudomonadati</taxon>
        <taxon>Myxococcota</taxon>
        <taxon>Polyangia</taxon>
        <taxon>Polyangiales</taxon>
        <taxon>Polyangiaceae</taxon>
        <taxon>Polyangium</taxon>
    </lineage>
</organism>
<evidence type="ECO:0000313" key="3">
    <source>
        <dbReference type="Proteomes" id="UP000309215"/>
    </source>
</evidence>
<feature type="transmembrane region" description="Helical" evidence="1">
    <location>
        <begin position="152"/>
        <end position="171"/>
    </location>
</feature>
<feature type="transmembrane region" description="Helical" evidence="1">
    <location>
        <begin position="301"/>
        <end position="320"/>
    </location>
</feature>
<keyword evidence="1" id="KW-0472">Membrane</keyword>
<keyword evidence="1" id="KW-0812">Transmembrane</keyword>
<keyword evidence="1" id="KW-1133">Transmembrane helix</keyword>
<feature type="transmembrane region" description="Helical" evidence="1">
    <location>
        <begin position="20"/>
        <end position="40"/>
    </location>
</feature>
<evidence type="ECO:0008006" key="4">
    <source>
        <dbReference type="Google" id="ProtNLM"/>
    </source>
</evidence>
<feature type="transmembrane region" description="Helical" evidence="1">
    <location>
        <begin position="239"/>
        <end position="260"/>
    </location>
</feature>
<name>A0A4U1J9N4_9BACT</name>
<dbReference type="EMBL" id="SSMQ01000022">
    <property type="protein sequence ID" value="TKD05096.1"/>
    <property type="molecule type" value="Genomic_DNA"/>
</dbReference>
<sequence>MSLVYRSPYDGHSRTPLRVGLAVIAGVVFLDAAFEVASMAKDPHFAPRAPGLLRFLPNTPALAWVLFGLVAVGLIFLAFDRFVITAGAWAIGWMAVLSQWRTELFGTPSRNCFFPGAMLFGWVLGLVWARVVAGRDALTPEGRPLRESLAEAGAMACIAAGYVGSALSKLFVSGFGWVNPSQIRWLVLSQEPLASFPWLLAYRRALIESPDLARLSAFATLVIEGGSFVLLFGARWRLAWTAAIWVLHLHILLLCTMPYLEPMSLLLLFAVPWPRLFRRPRIEDPLLARRPELGQPTMPDVIWILLCVMIVLAWIAPVGFRAG</sequence>